<sequence length="381" mass="41593">MRVLLYHPWGRFDSACGASHTALAQRDYFRAHGWDVHCVMQQIPAWGVTAQDGERTVTLDCTPESAHEPGTALAQLLYASERAANERAFRTLASEPWDVFFTTDVCAAPFAHALPHTTRTVLAVGDSYARRAATSELVPQAVREAEYKFTFGRVEAELYRLFTHVLFPTEADANAARKHGVKSARHVPLWVRSAHAAPSQAHEEHDITICGSACNGDLADLEWFYRHVYLPHLRACGVRLTVAGSVADRFPVADLRVTKLPSTTGVYEASRVIVAPAHSAMGPYVSAMDAMAAGRAVVTTPLGLRTLNATGDAAISIDMRTDPSGTAAVIRELLAAPGWRKALGTRAAQVPAVHSRERFFAMLDAVWELHTFAQRPFARAA</sequence>
<proteinExistence type="predicted"/>
<reference evidence="1 2" key="1">
    <citation type="submission" date="2019-05" db="EMBL/GenBank/DDBJ databases">
        <authorList>
            <consortium name="Science for Life Laboratories"/>
        </authorList>
    </citation>
    <scope>NUCLEOTIDE SEQUENCE [LARGE SCALE GENOMIC DNA]</scope>
    <source>
        <strain evidence="1">Soil9</strain>
    </source>
</reference>
<keyword evidence="2" id="KW-1185">Reference proteome</keyword>
<name>A0A6P2D0Z3_9BACT</name>
<evidence type="ECO:0000313" key="2">
    <source>
        <dbReference type="Proteomes" id="UP000464178"/>
    </source>
</evidence>
<dbReference type="SUPFAM" id="SSF53756">
    <property type="entry name" value="UDP-Glycosyltransferase/glycogen phosphorylase"/>
    <property type="match status" value="1"/>
</dbReference>
<protein>
    <submittedName>
        <fullName evidence="1">: Glyco_trans_1_4</fullName>
    </submittedName>
</protein>
<dbReference type="EMBL" id="LR593886">
    <property type="protein sequence ID" value="VTR93120.1"/>
    <property type="molecule type" value="Genomic_DNA"/>
</dbReference>
<dbReference type="RefSeq" id="WP_162667899.1">
    <property type="nucleotide sequence ID" value="NZ_LR593886.1"/>
</dbReference>
<dbReference type="Gene3D" id="3.40.50.2000">
    <property type="entry name" value="Glycogen Phosphorylase B"/>
    <property type="match status" value="1"/>
</dbReference>
<gene>
    <name evidence="1" type="ORF">SOIL9_45940</name>
</gene>
<accession>A0A6P2D0Z3</accession>
<evidence type="ECO:0000313" key="1">
    <source>
        <dbReference type="EMBL" id="VTR93120.1"/>
    </source>
</evidence>
<dbReference type="Proteomes" id="UP000464178">
    <property type="component" value="Chromosome"/>
</dbReference>
<dbReference type="AlphaFoldDB" id="A0A6P2D0Z3"/>
<organism evidence="1 2">
    <name type="scientific">Gemmata massiliana</name>
    <dbReference type="NCBI Taxonomy" id="1210884"/>
    <lineage>
        <taxon>Bacteria</taxon>
        <taxon>Pseudomonadati</taxon>
        <taxon>Planctomycetota</taxon>
        <taxon>Planctomycetia</taxon>
        <taxon>Gemmatales</taxon>
        <taxon>Gemmataceae</taxon>
        <taxon>Gemmata</taxon>
    </lineage>
</organism>
<dbReference type="KEGG" id="gms:SOIL9_45940"/>
<dbReference type="Pfam" id="PF13692">
    <property type="entry name" value="Glyco_trans_1_4"/>
    <property type="match status" value="1"/>
</dbReference>